<dbReference type="OrthoDB" id="9977870at2759"/>
<dbReference type="Pfam" id="PF01485">
    <property type="entry name" value="IBR"/>
    <property type="match status" value="1"/>
</dbReference>
<sequence length="756" mass="86504">MADSQREERRSYRRRDSDNEWANEHAAPSSRRERIAQDSELSIPGVRRIRVERQDGRDTERRRSASSRKIASESYATQPSEESLSSHRRRRHHHRSPDDESPGKRASISRDESPSRYLHGTPSRTSRRSPVAESGTRRLESDEESSDSEEEVSRRSGTSHKSPRKRKVKVVYITEEDYHSSKQKERGQRTDRKRVESAKEDDSVRRSRTHRSRKSVAEPTVAPPSNRSSSIREVPNRAPSLRRGHSTSSHIKSTKQHAPSLTTTASNATGKRASSHFINNFFGPPVHHTQEPERLVECLTCLSDDIPRSKSAKLKCGHRMCHDCLRRIFKLSVTDPQHMPPKCCTTDHIPLKHVERLFDLNFKKKWNRKFQEYSTKNRIYCPARRCGEWIKPGNIHSEDGKKYGKCGRCKTKVCCLCNGKWHGSRDCPKDEETNKLLAAAKEAGWQRCYSCRTMVELKEGCNHMTCHCTAEFCMICGLKWKSCNCPWFNYDAVEADRLNHMQIPQPVPPQDDPVPRPPRDRQRRPRPNTYVEEIDERRRQEREDEGLARRLQNFDMSDDYQGGIGDIHGVGNGAGHFMNQDYIRAAHNILTGTFDHATAAANYVMGVRQARGGPPPPPRRMSERYPVAAPAPPPPPPMLRRHTMMEEVYNNAPSTRPSERVVPRRTRTDYESEVAVHTPYSRRLDREVSTREGPNRIIPLRAVERTASTRSSDREASTKRSVLAGLGTRRGGDRVGAWRSFVEPGVEPEEGVLSFV</sequence>
<dbReference type="Gene3D" id="1.20.120.1750">
    <property type="match status" value="1"/>
</dbReference>
<evidence type="ECO:0000256" key="5">
    <source>
        <dbReference type="ARBA" id="ARBA00022737"/>
    </source>
</evidence>
<organism evidence="11 12">
    <name type="scientific">Glarea lozoyensis (strain ATCC 20868 / MF5171)</name>
    <dbReference type="NCBI Taxonomy" id="1116229"/>
    <lineage>
        <taxon>Eukaryota</taxon>
        <taxon>Fungi</taxon>
        <taxon>Dikarya</taxon>
        <taxon>Ascomycota</taxon>
        <taxon>Pezizomycotina</taxon>
        <taxon>Leotiomycetes</taxon>
        <taxon>Helotiales</taxon>
        <taxon>Helotiaceae</taxon>
        <taxon>Glarea</taxon>
    </lineage>
</organism>
<keyword evidence="3" id="KW-0808">Transferase</keyword>
<feature type="region of interest" description="Disordered" evidence="9">
    <location>
        <begin position="502"/>
        <end position="550"/>
    </location>
</feature>
<evidence type="ECO:0000256" key="1">
    <source>
        <dbReference type="ARBA" id="ARBA00001798"/>
    </source>
</evidence>
<dbReference type="EMBL" id="KE145372">
    <property type="protein sequence ID" value="EPE25035.1"/>
    <property type="molecule type" value="Genomic_DNA"/>
</dbReference>
<dbReference type="CDD" id="cd22584">
    <property type="entry name" value="Rcat_RBR_unk"/>
    <property type="match status" value="1"/>
</dbReference>
<accession>S3CGK6</accession>
<feature type="region of interest" description="Disordered" evidence="9">
    <location>
        <begin position="1"/>
        <end position="269"/>
    </location>
</feature>
<evidence type="ECO:0000259" key="10">
    <source>
        <dbReference type="PROSITE" id="PS51873"/>
    </source>
</evidence>
<evidence type="ECO:0000256" key="9">
    <source>
        <dbReference type="SAM" id="MobiDB-lite"/>
    </source>
</evidence>
<feature type="region of interest" description="Disordered" evidence="9">
    <location>
        <begin position="651"/>
        <end position="678"/>
    </location>
</feature>
<reference evidence="11 12" key="1">
    <citation type="journal article" date="2013" name="BMC Genomics">
        <title>Genomics-driven discovery of the pneumocandin biosynthetic gene cluster in the fungus Glarea lozoyensis.</title>
        <authorList>
            <person name="Chen L."/>
            <person name="Yue Q."/>
            <person name="Zhang X."/>
            <person name="Xiang M."/>
            <person name="Wang C."/>
            <person name="Li S."/>
            <person name="Che Y."/>
            <person name="Ortiz-Lopez F.J."/>
            <person name="Bills G.F."/>
            <person name="Liu X."/>
            <person name="An Z."/>
        </authorList>
    </citation>
    <scope>NUCLEOTIDE SEQUENCE [LARGE SCALE GENOMIC DNA]</scope>
    <source>
        <strain evidence="12">ATCC 20868 / MF5171</strain>
    </source>
</reference>
<feature type="compositionally biased region" description="Basic and acidic residues" evidence="9">
    <location>
        <begin position="96"/>
        <end position="114"/>
    </location>
</feature>
<dbReference type="Gene3D" id="3.30.40.10">
    <property type="entry name" value="Zinc/RING finger domain, C3HC4 (zinc finger)"/>
    <property type="match status" value="1"/>
</dbReference>
<feature type="compositionally biased region" description="Acidic residues" evidence="9">
    <location>
        <begin position="141"/>
        <end position="150"/>
    </location>
</feature>
<dbReference type="KEGG" id="glz:GLAREA_11616"/>
<keyword evidence="6" id="KW-0863">Zinc-finger</keyword>
<keyword evidence="7" id="KW-0833">Ubl conjugation pathway</keyword>
<dbReference type="Proteomes" id="UP000016922">
    <property type="component" value="Unassembled WGS sequence"/>
</dbReference>
<dbReference type="InterPro" id="IPR013083">
    <property type="entry name" value="Znf_RING/FYVE/PHD"/>
</dbReference>
<dbReference type="EC" id="2.3.2.31" evidence="2"/>
<dbReference type="InterPro" id="IPR017907">
    <property type="entry name" value="Znf_RING_CS"/>
</dbReference>
<evidence type="ECO:0000256" key="3">
    <source>
        <dbReference type="ARBA" id="ARBA00022679"/>
    </source>
</evidence>
<feature type="compositionally biased region" description="Basic residues" evidence="9">
    <location>
        <begin position="86"/>
        <end position="95"/>
    </location>
</feature>
<evidence type="ECO:0000313" key="11">
    <source>
        <dbReference type="EMBL" id="EPE25035.1"/>
    </source>
</evidence>
<dbReference type="PROSITE" id="PS51873">
    <property type="entry name" value="TRIAD"/>
    <property type="match status" value="1"/>
</dbReference>
<dbReference type="InterPro" id="IPR002867">
    <property type="entry name" value="IBR_dom"/>
</dbReference>
<keyword evidence="5" id="KW-0677">Repeat</keyword>
<evidence type="ECO:0000256" key="8">
    <source>
        <dbReference type="ARBA" id="ARBA00022833"/>
    </source>
</evidence>
<dbReference type="GO" id="GO:0008270">
    <property type="term" value="F:zinc ion binding"/>
    <property type="evidence" value="ECO:0007669"/>
    <property type="project" value="UniProtKB-KW"/>
</dbReference>
<dbReference type="HOGENOM" id="CLU_015887_1_0_1"/>
<evidence type="ECO:0000256" key="7">
    <source>
        <dbReference type="ARBA" id="ARBA00022786"/>
    </source>
</evidence>
<feature type="compositionally biased region" description="Basic residues" evidence="9">
    <location>
        <begin position="157"/>
        <end position="169"/>
    </location>
</feature>
<dbReference type="PANTHER" id="PTHR11685">
    <property type="entry name" value="RBR FAMILY RING FINGER AND IBR DOMAIN-CONTAINING"/>
    <property type="match status" value="1"/>
</dbReference>
<dbReference type="GO" id="GO:0061630">
    <property type="term" value="F:ubiquitin protein ligase activity"/>
    <property type="evidence" value="ECO:0007669"/>
    <property type="project" value="UniProtKB-EC"/>
</dbReference>
<dbReference type="GeneID" id="19470657"/>
<keyword evidence="12" id="KW-1185">Reference proteome</keyword>
<feature type="compositionally biased region" description="Basic and acidic residues" evidence="9">
    <location>
        <begin position="535"/>
        <end position="548"/>
    </location>
</feature>
<gene>
    <name evidence="11" type="ORF">GLAREA_11616</name>
</gene>
<feature type="compositionally biased region" description="Basic and acidic residues" evidence="9">
    <location>
        <begin position="49"/>
        <end position="63"/>
    </location>
</feature>
<feature type="compositionally biased region" description="Basic and acidic residues" evidence="9">
    <location>
        <begin position="1"/>
        <end position="18"/>
    </location>
</feature>
<dbReference type="RefSeq" id="XP_008087950.1">
    <property type="nucleotide sequence ID" value="XM_008089759.1"/>
</dbReference>
<keyword evidence="8" id="KW-0862">Zinc</keyword>
<dbReference type="InterPro" id="IPR044066">
    <property type="entry name" value="TRIAD_supradom"/>
</dbReference>
<feature type="compositionally biased region" description="Basic and acidic residues" evidence="9">
    <location>
        <begin position="657"/>
        <end position="670"/>
    </location>
</feature>
<name>S3CGK6_GLAL2</name>
<feature type="compositionally biased region" description="Polar residues" evidence="9">
    <location>
        <begin position="246"/>
        <end position="269"/>
    </location>
</feature>
<dbReference type="PROSITE" id="PS00518">
    <property type="entry name" value="ZF_RING_1"/>
    <property type="match status" value="1"/>
</dbReference>
<keyword evidence="4" id="KW-0479">Metal-binding</keyword>
<feature type="domain" description="RING-type" evidence="10">
    <location>
        <begin position="294"/>
        <end position="494"/>
    </location>
</feature>
<dbReference type="SUPFAM" id="SSF57850">
    <property type="entry name" value="RING/U-box"/>
    <property type="match status" value="2"/>
</dbReference>
<feature type="compositionally biased region" description="Basic and acidic residues" evidence="9">
    <location>
        <begin position="176"/>
        <end position="205"/>
    </location>
</feature>
<dbReference type="AlphaFoldDB" id="S3CGK6"/>
<dbReference type="GO" id="GO:0016567">
    <property type="term" value="P:protein ubiquitination"/>
    <property type="evidence" value="ECO:0007669"/>
    <property type="project" value="InterPro"/>
</dbReference>
<dbReference type="eggNOG" id="KOG1812">
    <property type="taxonomic scope" value="Eukaryota"/>
</dbReference>
<comment type="catalytic activity">
    <reaction evidence="1">
        <text>[E2 ubiquitin-conjugating enzyme]-S-ubiquitinyl-L-cysteine + [acceptor protein]-L-lysine = [E2 ubiquitin-conjugating enzyme]-L-cysteine + [acceptor protein]-N(6)-ubiquitinyl-L-lysine.</text>
        <dbReference type="EC" id="2.3.2.31"/>
    </reaction>
</comment>
<dbReference type="CDD" id="cd20335">
    <property type="entry name" value="BRcat_RBR"/>
    <property type="match status" value="1"/>
</dbReference>
<proteinExistence type="predicted"/>
<evidence type="ECO:0000313" key="12">
    <source>
        <dbReference type="Proteomes" id="UP000016922"/>
    </source>
</evidence>
<evidence type="ECO:0000256" key="4">
    <source>
        <dbReference type="ARBA" id="ARBA00022723"/>
    </source>
</evidence>
<evidence type="ECO:0000256" key="2">
    <source>
        <dbReference type="ARBA" id="ARBA00012251"/>
    </source>
</evidence>
<dbReference type="OMA" id="PWFNYET"/>
<dbReference type="InterPro" id="IPR031127">
    <property type="entry name" value="E3_UB_ligase_RBR"/>
</dbReference>
<evidence type="ECO:0000256" key="6">
    <source>
        <dbReference type="ARBA" id="ARBA00022771"/>
    </source>
</evidence>
<protein>
    <recommendedName>
        <fullName evidence="2">RBR-type E3 ubiquitin transferase</fullName>
        <ecNumber evidence="2">2.3.2.31</ecNumber>
    </recommendedName>
</protein>